<keyword evidence="2" id="KW-1185">Reference proteome</keyword>
<comment type="caution">
    <text evidence="1">The sequence shown here is derived from an EMBL/GenBank/DDBJ whole genome shotgun (WGS) entry which is preliminary data.</text>
</comment>
<evidence type="ECO:0000313" key="2">
    <source>
        <dbReference type="Proteomes" id="UP000660729"/>
    </source>
</evidence>
<dbReference type="PANTHER" id="PTHR38119">
    <property type="entry name" value="BTB DOMAIN-CONTAINING PROTEIN-RELATED"/>
    <property type="match status" value="1"/>
</dbReference>
<accession>A0A8H6VKT4</accession>
<gene>
    <name evidence="1" type="ORF">HII31_08288</name>
</gene>
<sequence length="354" mass="40063">MAKQENTALLTRAEEPQKPVQVEGGNVVVHLSKHEALIVDSEVLCAASPGRFKLRMSKRRIGTNWSEIGGKEIINPRTSEKMNVYTYRLCWTDGAWTITDERNKSMDLPDVDISRSRIVFWQDPAFSTGMVSDGSVSSMRAYSSHYRTRNNIAGLRRDAVDAHRVLFGLLYGHPANLSDVDILAFHQVLTVIQYAEYYDMLPAVASSIEAILLGIPAIWEEIAVYPMLYLGVGKKLRSRKIFSDAVRQFVGQGGDYKELIIREILTKREACAALMLSQQCLRERTSEAMKRIRTLILPTYQAYHGEELPTTFLGTGLKKKTLADKCQFLANQIFGEWIDAQILGQPHWFFPEDV</sequence>
<name>A0A8H6VKT4_9PEZI</name>
<dbReference type="Proteomes" id="UP000660729">
    <property type="component" value="Unassembled WGS sequence"/>
</dbReference>
<dbReference type="EMBL" id="JABCIY010000173">
    <property type="protein sequence ID" value="KAF7190370.1"/>
    <property type="molecule type" value="Genomic_DNA"/>
</dbReference>
<organism evidence="1 2">
    <name type="scientific">Pseudocercospora fuligena</name>
    <dbReference type="NCBI Taxonomy" id="685502"/>
    <lineage>
        <taxon>Eukaryota</taxon>
        <taxon>Fungi</taxon>
        <taxon>Dikarya</taxon>
        <taxon>Ascomycota</taxon>
        <taxon>Pezizomycotina</taxon>
        <taxon>Dothideomycetes</taxon>
        <taxon>Dothideomycetidae</taxon>
        <taxon>Mycosphaerellales</taxon>
        <taxon>Mycosphaerellaceae</taxon>
        <taxon>Pseudocercospora</taxon>
    </lineage>
</organism>
<reference evidence="1" key="1">
    <citation type="submission" date="2020-04" db="EMBL/GenBank/DDBJ databases">
        <title>Draft genome resource of the tomato pathogen Pseudocercospora fuligena.</title>
        <authorList>
            <person name="Zaccaron A."/>
        </authorList>
    </citation>
    <scope>NUCLEOTIDE SEQUENCE</scope>
    <source>
        <strain evidence="1">PF001</strain>
    </source>
</reference>
<evidence type="ECO:0000313" key="1">
    <source>
        <dbReference type="EMBL" id="KAF7190370.1"/>
    </source>
</evidence>
<dbReference type="OrthoDB" id="3649940at2759"/>
<protein>
    <submittedName>
        <fullName evidence="1">Uncharacterized protein</fullName>
    </submittedName>
</protein>
<dbReference type="AlphaFoldDB" id="A0A8H6VKT4"/>
<proteinExistence type="predicted"/>
<dbReference type="PANTHER" id="PTHR38119:SF1">
    <property type="entry name" value="BTB DOMAIN-CONTAINING PROTEIN"/>
    <property type="match status" value="1"/>
</dbReference>